<dbReference type="EMBL" id="QUOU01000001">
    <property type="protein sequence ID" value="REL28891.1"/>
    <property type="molecule type" value="Genomic_DNA"/>
</dbReference>
<dbReference type="PIRSF" id="PIRSF014995">
    <property type="entry name" value="UCP014995"/>
    <property type="match status" value="1"/>
</dbReference>
<dbReference type="InterPro" id="IPR014469">
    <property type="entry name" value="DUF2271"/>
</dbReference>
<evidence type="ECO:0000256" key="1">
    <source>
        <dbReference type="SAM" id="SignalP"/>
    </source>
</evidence>
<sequence length="169" mass="18901">MKKSLVFVSLLSLSGLSLSGFSSQALATELKLELNLPQQTGEYHNPYVAIWLEDSSGKSIRTLALWREGAKWLKDIRRWWRKVGRKDAELVDAITSATHAAGRYQLSFDAVDDNQQPLAAGDYILRIEVVRENGGRSMVKQPFTLTGKSQRFTLAATPETAQSTFIIKE</sequence>
<accession>A0A3E0TW42</accession>
<evidence type="ECO:0000313" key="3">
    <source>
        <dbReference type="Proteomes" id="UP000256478"/>
    </source>
</evidence>
<keyword evidence="1" id="KW-0732">Signal</keyword>
<dbReference type="Gene3D" id="2.60.40.4070">
    <property type="match status" value="1"/>
</dbReference>
<name>A0A3E0TW42_9GAMM</name>
<feature type="signal peptide" evidence="1">
    <location>
        <begin position="1"/>
        <end position="27"/>
    </location>
</feature>
<feature type="chain" id="PRO_5017729426" evidence="1">
    <location>
        <begin position="28"/>
        <end position="169"/>
    </location>
</feature>
<reference evidence="2 3" key="1">
    <citation type="submission" date="2018-08" db="EMBL/GenBank/DDBJ databases">
        <title>Thalassotalea euphylliae genome.</title>
        <authorList>
            <person name="Summers S."/>
            <person name="Rice S.A."/>
            <person name="Freckelton M.L."/>
            <person name="Nedved B.T."/>
            <person name="Hadfield M.G."/>
        </authorList>
    </citation>
    <scope>NUCLEOTIDE SEQUENCE [LARGE SCALE GENOMIC DNA]</scope>
    <source>
        <strain evidence="2 3">H1</strain>
    </source>
</reference>
<dbReference type="OrthoDB" id="195316at2"/>
<dbReference type="RefSeq" id="WP_116009914.1">
    <property type="nucleotide sequence ID" value="NZ_QUOU01000001.1"/>
</dbReference>
<dbReference type="AlphaFoldDB" id="A0A3E0TW42"/>
<evidence type="ECO:0000313" key="2">
    <source>
        <dbReference type="EMBL" id="REL28891.1"/>
    </source>
</evidence>
<dbReference type="Pfam" id="PF10029">
    <property type="entry name" value="DUF2271"/>
    <property type="match status" value="1"/>
</dbReference>
<organism evidence="2 3">
    <name type="scientific">Thalassotalea euphylliae</name>
    <dbReference type="NCBI Taxonomy" id="1655234"/>
    <lineage>
        <taxon>Bacteria</taxon>
        <taxon>Pseudomonadati</taxon>
        <taxon>Pseudomonadota</taxon>
        <taxon>Gammaproteobacteria</taxon>
        <taxon>Alteromonadales</taxon>
        <taxon>Colwelliaceae</taxon>
        <taxon>Thalassotalea</taxon>
    </lineage>
</organism>
<dbReference type="Proteomes" id="UP000256478">
    <property type="component" value="Unassembled WGS sequence"/>
</dbReference>
<gene>
    <name evidence="2" type="ORF">DXX93_10205</name>
</gene>
<proteinExistence type="predicted"/>
<comment type="caution">
    <text evidence="2">The sequence shown here is derived from an EMBL/GenBank/DDBJ whole genome shotgun (WGS) entry which is preliminary data.</text>
</comment>
<protein>
    <submittedName>
        <fullName evidence="2">DUF2271 domain-containing protein</fullName>
    </submittedName>
</protein>